<keyword evidence="1" id="KW-0472">Membrane</keyword>
<reference evidence="3" key="1">
    <citation type="submission" date="2023-03" db="EMBL/GenBank/DDBJ databases">
        <title>Massive genome expansion in bonnet fungi (Mycena s.s.) driven by repeated elements and novel gene families across ecological guilds.</title>
        <authorList>
            <consortium name="Lawrence Berkeley National Laboratory"/>
            <person name="Harder C.B."/>
            <person name="Miyauchi S."/>
            <person name="Viragh M."/>
            <person name="Kuo A."/>
            <person name="Thoen E."/>
            <person name="Andreopoulos B."/>
            <person name="Lu D."/>
            <person name="Skrede I."/>
            <person name="Drula E."/>
            <person name="Henrissat B."/>
            <person name="Morin E."/>
            <person name="Kohler A."/>
            <person name="Barry K."/>
            <person name="LaButti K."/>
            <person name="Morin E."/>
            <person name="Salamov A."/>
            <person name="Lipzen A."/>
            <person name="Mereny Z."/>
            <person name="Hegedus B."/>
            <person name="Baldrian P."/>
            <person name="Stursova M."/>
            <person name="Weitz H."/>
            <person name="Taylor A."/>
            <person name="Grigoriev I.V."/>
            <person name="Nagy L.G."/>
            <person name="Martin F."/>
            <person name="Kauserud H."/>
        </authorList>
    </citation>
    <scope>NUCLEOTIDE SEQUENCE</scope>
    <source>
        <strain evidence="3">9144</strain>
    </source>
</reference>
<protein>
    <recommendedName>
        <fullName evidence="1">MICOS complex subunit</fullName>
    </recommendedName>
</protein>
<comment type="caution">
    <text evidence="3">The sequence shown here is derived from an EMBL/GenBank/DDBJ whole genome shotgun (WGS) entry which is preliminary data.</text>
</comment>
<dbReference type="GO" id="GO:0044284">
    <property type="term" value="C:mitochondrial crista junction"/>
    <property type="evidence" value="ECO:0007669"/>
    <property type="project" value="TreeGrafter"/>
</dbReference>
<feature type="region of interest" description="Disordered" evidence="2">
    <location>
        <begin position="1"/>
        <end position="20"/>
    </location>
</feature>
<dbReference type="InterPro" id="IPR033181">
    <property type="entry name" value="Mic26_fungi"/>
</dbReference>
<organism evidence="3 4">
    <name type="scientific">Mycena pura</name>
    <dbReference type="NCBI Taxonomy" id="153505"/>
    <lineage>
        <taxon>Eukaryota</taxon>
        <taxon>Fungi</taxon>
        <taxon>Dikarya</taxon>
        <taxon>Basidiomycota</taxon>
        <taxon>Agaricomycotina</taxon>
        <taxon>Agaricomycetes</taxon>
        <taxon>Agaricomycetidae</taxon>
        <taxon>Agaricales</taxon>
        <taxon>Marasmiineae</taxon>
        <taxon>Mycenaceae</taxon>
        <taxon>Mycena</taxon>
    </lineage>
</organism>
<dbReference type="GO" id="GO:0061617">
    <property type="term" value="C:MICOS complex"/>
    <property type="evidence" value="ECO:0007669"/>
    <property type="project" value="UniProtKB-UniRule"/>
</dbReference>
<dbReference type="InterPro" id="IPR019166">
    <property type="entry name" value="MIC26/MIC27"/>
</dbReference>
<dbReference type="Proteomes" id="UP001219525">
    <property type="component" value="Unassembled WGS sequence"/>
</dbReference>
<comment type="subunit">
    <text evidence="1">Component of the mitochondrial contact site and cristae organizing system (MICOS) complex.</text>
</comment>
<sequence>MMIVPSKFHPGKRPSSTRARPRISRWIGVENRVEPRPPPSGPALLFTAPSSPLTVAPDRKALLPRLVPGVLHVAVAFLSDAIVARHPSLPTRALLPPAAGTAAFTHLLPKTAANVRASDALEDENLSGVAKTHEIGKAHAQMAWERLRAGTAPSMPWPSASRNGPEVPRGDWGCARDGGEGGDGHRGDLEGAMEKAADDTAEERLVKRDAIWCASLLAVRNEFLLCFIWWGDNCLLIN</sequence>
<evidence type="ECO:0000256" key="2">
    <source>
        <dbReference type="SAM" id="MobiDB-lite"/>
    </source>
</evidence>
<evidence type="ECO:0000313" key="3">
    <source>
        <dbReference type="EMBL" id="KAJ7202023.1"/>
    </source>
</evidence>
<gene>
    <name evidence="3" type="ORF">GGX14DRAFT_699240</name>
</gene>
<comment type="subcellular location">
    <subcellularLocation>
        <location evidence="1">Mitochondrion inner membrane</location>
    </subcellularLocation>
</comment>
<keyword evidence="4" id="KW-1185">Reference proteome</keyword>
<dbReference type="Pfam" id="PF09769">
    <property type="entry name" value="ApoO"/>
    <property type="match status" value="1"/>
</dbReference>
<evidence type="ECO:0000313" key="4">
    <source>
        <dbReference type="Proteomes" id="UP001219525"/>
    </source>
</evidence>
<evidence type="ECO:0000256" key="1">
    <source>
        <dbReference type="RuleBase" id="RU363021"/>
    </source>
</evidence>
<name>A0AAD6V4G9_9AGAR</name>
<keyword evidence="1" id="KW-0999">Mitochondrion inner membrane</keyword>
<dbReference type="PANTHER" id="PTHR28268">
    <property type="entry name" value="MICOS SUBUNIT MIC26"/>
    <property type="match status" value="1"/>
</dbReference>
<proteinExistence type="predicted"/>
<accession>A0AAD6V4G9</accession>
<dbReference type="AlphaFoldDB" id="A0AAD6V4G9"/>
<keyword evidence="1" id="KW-0496">Mitochondrion</keyword>
<dbReference type="EMBL" id="JARJCW010000056">
    <property type="protein sequence ID" value="KAJ7202023.1"/>
    <property type="molecule type" value="Genomic_DNA"/>
</dbReference>
<dbReference type="PANTHER" id="PTHR28268:SF1">
    <property type="entry name" value="MICOS SUBUNIT MIC26"/>
    <property type="match status" value="1"/>
</dbReference>
<dbReference type="GO" id="GO:0042407">
    <property type="term" value="P:cristae formation"/>
    <property type="evidence" value="ECO:0007669"/>
    <property type="project" value="InterPro"/>
</dbReference>
<comment type="function">
    <text evidence="1">Component of the MICOS complex, a large protein complex of the mitochondrial inner membrane that plays crucial roles in the maintenance of crista junctions, inner membrane architecture, and formation of contact sites to the outer membrane.</text>
</comment>